<gene>
    <name evidence="3" type="ORF">P9989_08030</name>
</gene>
<evidence type="ECO:0000256" key="1">
    <source>
        <dbReference type="SAM" id="Phobius"/>
    </source>
</evidence>
<sequence>MEDFHSYGWYAKRIAKHLPKGVFKPVPKRLWGGLAYLAIVVAGLLLISLFDWHPLIYLPISLVLGASFAGMGFLGHEILHGTVVKKPWIRDLLGAIAFWPLSTGPKLWRKWHNLNHHIHTQHEENDPDSWPTLERLSKSKMVRWIYKLPLFIRAFFAFASLAIQFSAHSLKMFFAYIKDFKPKKQPEVWLQMILPWATWIGLLFLIGWEKWLFAFFLPLLLANLIVMGYISTNHRLNPLVPVNDPLANSLTVTVPKWVDYIHFNFSYHTEHHLFPGMSSKHYPLVKYHIKKMWPERYHEMPIGKALIALWKTPRPYFDNRELIDPSQGSLYGSLGNGLNPEHITIKKQLDD</sequence>
<name>A0ABY8J4E2_9BACI</name>
<dbReference type="GO" id="GO:0016491">
    <property type="term" value="F:oxidoreductase activity"/>
    <property type="evidence" value="ECO:0007669"/>
    <property type="project" value="UniProtKB-KW"/>
</dbReference>
<dbReference type="InterPro" id="IPR012171">
    <property type="entry name" value="Fatty_acid_desaturase"/>
</dbReference>
<evidence type="ECO:0000259" key="2">
    <source>
        <dbReference type="Pfam" id="PF00487"/>
    </source>
</evidence>
<evidence type="ECO:0000313" key="4">
    <source>
        <dbReference type="Proteomes" id="UP001221597"/>
    </source>
</evidence>
<dbReference type="PANTHER" id="PTHR19353">
    <property type="entry name" value="FATTY ACID DESATURASE 2"/>
    <property type="match status" value="1"/>
</dbReference>
<keyword evidence="3" id="KW-0560">Oxidoreductase</keyword>
<keyword evidence="4" id="KW-1185">Reference proteome</keyword>
<feature type="transmembrane region" description="Helical" evidence="1">
    <location>
        <begin position="30"/>
        <end position="50"/>
    </location>
</feature>
<feature type="transmembrane region" description="Helical" evidence="1">
    <location>
        <begin position="56"/>
        <end position="76"/>
    </location>
</feature>
<dbReference type="EMBL" id="CP121671">
    <property type="protein sequence ID" value="WFT76298.1"/>
    <property type="molecule type" value="Genomic_DNA"/>
</dbReference>
<dbReference type="RefSeq" id="WP_283078252.1">
    <property type="nucleotide sequence ID" value="NZ_CP121671.1"/>
</dbReference>
<feature type="transmembrane region" description="Helical" evidence="1">
    <location>
        <begin position="144"/>
        <end position="167"/>
    </location>
</feature>
<organism evidence="3 4">
    <name type="scientific">Halobacillus naozhouensis</name>
    <dbReference type="NCBI Taxonomy" id="554880"/>
    <lineage>
        <taxon>Bacteria</taxon>
        <taxon>Bacillati</taxon>
        <taxon>Bacillota</taxon>
        <taxon>Bacilli</taxon>
        <taxon>Bacillales</taxon>
        <taxon>Bacillaceae</taxon>
        <taxon>Halobacillus</taxon>
    </lineage>
</organism>
<dbReference type="Pfam" id="PF00487">
    <property type="entry name" value="FA_desaturase"/>
    <property type="match status" value="1"/>
</dbReference>
<feature type="transmembrane region" description="Helical" evidence="1">
    <location>
        <begin position="212"/>
        <end position="230"/>
    </location>
</feature>
<keyword evidence="1" id="KW-0812">Transmembrane</keyword>
<dbReference type="EC" id="1.14.19.-" evidence="3"/>
<proteinExistence type="predicted"/>
<keyword evidence="1" id="KW-1133">Transmembrane helix</keyword>
<keyword evidence="1" id="KW-0472">Membrane</keyword>
<dbReference type="Proteomes" id="UP001221597">
    <property type="component" value="Chromosome"/>
</dbReference>
<feature type="domain" description="Fatty acid desaturase" evidence="2">
    <location>
        <begin position="54"/>
        <end position="300"/>
    </location>
</feature>
<accession>A0ABY8J4E2</accession>
<dbReference type="PANTHER" id="PTHR19353:SF19">
    <property type="entry name" value="DELTA(5) FATTY ACID DESATURASE C-RELATED"/>
    <property type="match status" value="1"/>
</dbReference>
<dbReference type="CDD" id="cd03506">
    <property type="entry name" value="Delta6-FADS-like"/>
    <property type="match status" value="1"/>
</dbReference>
<feature type="transmembrane region" description="Helical" evidence="1">
    <location>
        <begin position="188"/>
        <end position="206"/>
    </location>
</feature>
<evidence type="ECO:0000313" key="3">
    <source>
        <dbReference type="EMBL" id="WFT76298.1"/>
    </source>
</evidence>
<protein>
    <submittedName>
        <fullName evidence="3">Acyl-CoA desaturase</fullName>
        <ecNumber evidence="3">1.14.19.-</ecNumber>
    </submittedName>
</protein>
<dbReference type="InterPro" id="IPR005804">
    <property type="entry name" value="FA_desaturase_dom"/>
</dbReference>
<reference evidence="3 4" key="1">
    <citation type="submission" date="2023-04" db="EMBL/GenBank/DDBJ databases">
        <title>Genome sequence of Halobacillus naozhouensis KACC 21980.</title>
        <authorList>
            <person name="Kim S."/>
            <person name="Heo J."/>
            <person name="Kwon S.-W."/>
        </authorList>
    </citation>
    <scope>NUCLEOTIDE SEQUENCE [LARGE SCALE GENOMIC DNA]</scope>
    <source>
        <strain evidence="3 4">KCTC 13234</strain>
    </source>
</reference>